<feature type="transmembrane region" description="Helical" evidence="1">
    <location>
        <begin position="7"/>
        <end position="28"/>
    </location>
</feature>
<sequence>MCKFLKVLGKIAAIFSAIIGVLFVVYFWNLDQKLLGWAYVQVNKIFDRKKVDIKF</sequence>
<protein>
    <submittedName>
        <fullName evidence="2">Uncharacterized protein</fullName>
    </submittedName>
</protein>
<name>A0AAE3AEY0_9FIRM</name>
<dbReference type="EMBL" id="JAJEPW010000091">
    <property type="protein sequence ID" value="MCC2131004.1"/>
    <property type="molecule type" value="Genomic_DNA"/>
</dbReference>
<evidence type="ECO:0000313" key="3">
    <source>
        <dbReference type="Proteomes" id="UP001199319"/>
    </source>
</evidence>
<dbReference type="AlphaFoldDB" id="A0AAE3AEY0"/>
<gene>
    <name evidence="2" type="ORF">LKD37_16140</name>
</gene>
<organism evidence="2 3">
    <name type="scientific">Brotocaccenecus cirricatena</name>
    <dbReference type="NCBI Taxonomy" id="3064195"/>
    <lineage>
        <taxon>Bacteria</taxon>
        <taxon>Bacillati</taxon>
        <taxon>Bacillota</taxon>
        <taxon>Clostridia</taxon>
        <taxon>Eubacteriales</taxon>
        <taxon>Oscillospiraceae</taxon>
        <taxon>Brotocaccenecus</taxon>
    </lineage>
</organism>
<keyword evidence="1" id="KW-0812">Transmembrane</keyword>
<dbReference type="RefSeq" id="WP_302930124.1">
    <property type="nucleotide sequence ID" value="NZ_JAJEPW010000091.1"/>
</dbReference>
<keyword evidence="1" id="KW-1133">Transmembrane helix</keyword>
<evidence type="ECO:0000313" key="2">
    <source>
        <dbReference type="EMBL" id="MCC2131004.1"/>
    </source>
</evidence>
<proteinExistence type="predicted"/>
<keyword evidence="1" id="KW-0472">Membrane</keyword>
<keyword evidence="3" id="KW-1185">Reference proteome</keyword>
<dbReference type="Proteomes" id="UP001199319">
    <property type="component" value="Unassembled WGS sequence"/>
</dbReference>
<accession>A0AAE3AEY0</accession>
<evidence type="ECO:0000256" key="1">
    <source>
        <dbReference type="SAM" id="Phobius"/>
    </source>
</evidence>
<reference evidence="2" key="1">
    <citation type="submission" date="2021-10" db="EMBL/GenBank/DDBJ databases">
        <title>Anaerobic single-cell dispensing facilitates the cultivation of human gut bacteria.</title>
        <authorList>
            <person name="Afrizal A."/>
        </authorList>
    </citation>
    <scope>NUCLEOTIDE SEQUENCE</scope>
    <source>
        <strain evidence="2">CLA-AA-H272</strain>
    </source>
</reference>
<comment type="caution">
    <text evidence="2">The sequence shown here is derived from an EMBL/GenBank/DDBJ whole genome shotgun (WGS) entry which is preliminary data.</text>
</comment>